<evidence type="ECO:0000256" key="8">
    <source>
        <dbReference type="ARBA" id="ARBA00023098"/>
    </source>
</evidence>
<dbReference type="Pfam" id="PF02684">
    <property type="entry name" value="LpxB"/>
    <property type="match status" value="1"/>
</dbReference>
<proteinExistence type="predicted"/>
<dbReference type="Gene3D" id="3.40.50.2000">
    <property type="entry name" value="Glycogen Phosphorylase B"/>
    <property type="match status" value="1"/>
</dbReference>
<evidence type="ECO:0000313" key="11">
    <source>
        <dbReference type="EMBL" id="PZO45244.1"/>
    </source>
</evidence>
<dbReference type="SUPFAM" id="SSF53756">
    <property type="entry name" value="UDP-Glycosyltransferase/glycogen phosphorylase"/>
    <property type="match status" value="1"/>
</dbReference>
<accession>A0A2W4WJ95</accession>
<dbReference type="GO" id="GO:0008915">
    <property type="term" value="F:lipid-A-disaccharide synthase activity"/>
    <property type="evidence" value="ECO:0007669"/>
    <property type="project" value="UniProtKB-UniRule"/>
</dbReference>
<dbReference type="PANTHER" id="PTHR30372">
    <property type="entry name" value="LIPID-A-DISACCHARIDE SYNTHASE"/>
    <property type="match status" value="1"/>
</dbReference>
<dbReference type="AlphaFoldDB" id="A0A2W4WJ95"/>
<evidence type="ECO:0000256" key="1">
    <source>
        <dbReference type="ARBA" id="ARBA00002056"/>
    </source>
</evidence>
<organism evidence="11 12">
    <name type="scientific">Shackletoniella antarctica</name>
    <dbReference type="NCBI Taxonomy" id="268115"/>
    <lineage>
        <taxon>Bacteria</taxon>
        <taxon>Bacillati</taxon>
        <taxon>Cyanobacteriota</taxon>
        <taxon>Cyanophyceae</taxon>
        <taxon>Oculatellales</taxon>
        <taxon>Oculatellaceae</taxon>
        <taxon>Shackletoniella</taxon>
    </lineage>
</organism>
<evidence type="ECO:0000256" key="9">
    <source>
        <dbReference type="ARBA" id="ARBA00048975"/>
    </source>
</evidence>
<dbReference type="InterPro" id="IPR003835">
    <property type="entry name" value="Glyco_trans_19"/>
</dbReference>
<dbReference type="PANTHER" id="PTHR30372:SF4">
    <property type="entry name" value="LIPID-A-DISACCHARIDE SYNTHASE, MITOCHONDRIAL-RELATED"/>
    <property type="match status" value="1"/>
</dbReference>
<dbReference type="EC" id="2.4.1.182" evidence="2 10"/>
<reference evidence="12" key="1">
    <citation type="submission" date="2018-04" db="EMBL/GenBank/DDBJ databases">
        <authorList>
            <person name="Cornet L."/>
        </authorList>
    </citation>
    <scope>NUCLEOTIDE SEQUENCE [LARGE SCALE GENOMIC DNA]</scope>
</reference>
<dbReference type="NCBIfam" id="TIGR00215">
    <property type="entry name" value="lpxB"/>
    <property type="match status" value="1"/>
</dbReference>
<evidence type="ECO:0000256" key="10">
    <source>
        <dbReference type="NCBIfam" id="TIGR00215"/>
    </source>
</evidence>
<reference evidence="11 12" key="2">
    <citation type="submission" date="2018-06" db="EMBL/GenBank/DDBJ databases">
        <title>Metagenomic assembly of (sub)arctic Cyanobacteria and their associated microbiome from non-axenic cultures.</title>
        <authorList>
            <person name="Baurain D."/>
        </authorList>
    </citation>
    <scope>NUCLEOTIDE SEQUENCE [LARGE SCALE GENOMIC DNA]</scope>
    <source>
        <strain evidence="11">ULC041bin1</strain>
    </source>
</reference>
<gene>
    <name evidence="11" type="ORF">DCF17_02280</name>
</gene>
<keyword evidence="5" id="KW-0441">Lipid A biosynthesis</keyword>
<comment type="catalytic activity">
    <reaction evidence="9">
        <text>a lipid X + a UDP-2-N,3-O-bis[(3R)-3-hydroxyacyl]-alpha-D-glucosamine = a lipid A disaccharide + UDP + H(+)</text>
        <dbReference type="Rhea" id="RHEA:67828"/>
        <dbReference type="ChEBI" id="CHEBI:15378"/>
        <dbReference type="ChEBI" id="CHEBI:58223"/>
        <dbReference type="ChEBI" id="CHEBI:137748"/>
        <dbReference type="ChEBI" id="CHEBI:176338"/>
        <dbReference type="ChEBI" id="CHEBI:176343"/>
        <dbReference type="EC" id="2.4.1.182"/>
    </reaction>
</comment>
<evidence type="ECO:0000256" key="3">
    <source>
        <dbReference type="ARBA" id="ARBA00020902"/>
    </source>
</evidence>
<dbReference type="GO" id="GO:0009245">
    <property type="term" value="P:lipid A biosynthetic process"/>
    <property type="evidence" value="ECO:0007669"/>
    <property type="project" value="UniProtKB-UniRule"/>
</dbReference>
<evidence type="ECO:0000256" key="6">
    <source>
        <dbReference type="ARBA" id="ARBA00022676"/>
    </source>
</evidence>
<dbReference type="GO" id="GO:0005543">
    <property type="term" value="F:phospholipid binding"/>
    <property type="evidence" value="ECO:0007669"/>
    <property type="project" value="TreeGrafter"/>
</dbReference>
<keyword evidence="8" id="KW-0443">Lipid metabolism</keyword>
<dbReference type="Proteomes" id="UP000249081">
    <property type="component" value="Unassembled WGS sequence"/>
</dbReference>
<evidence type="ECO:0000256" key="2">
    <source>
        <dbReference type="ARBA" id="ARBA00012687"/>
    </source>
</evidence>
<comment type="caution">
    <text evidence="11">The sequence shown here is derived from an EMBL/GenBank/DDBJ whole genome shotgun (WGS) entry which is preliminary data.</text>
</comment>
<evidence type="ECO:0000313" key="12">
    <source>
        <dbReference type="Proteomes" id="UP000249081"/>
    </source>
</evidence>
<name>A0A2W4WJ95_9CYAN</name>
<keyword evidence="7" id="KW-0808">Transferase</keyword>
<comment type="function">
    <text evidence="1">Condensation of UDP-2,3-diacylglucosamine and 2,3-diacylglucosamine-1-phosphate to form lipid A disaccharide, a precursor of lipid A, a phosphorylated glycolipid that anchors the lipopolysaccharide to the outer membrane of the cell.</text>
</comment>
<sequence>MTQAGDIRRVFISTGEVSGDLQGALLIEALNRGARDRSLTLDITALGGPRMAQAGATLVGETTGIGSVGIFEALPYLLPTLRLQKVAKGAIDDQPPDVAVLIDYMSPNLAMGKYLKTQHPQVPVIYYIAPQQWVWSYSENDTRKLVQCCDRMLSIFKAEADYYQGYGADATWVGHPLVDRYPGPADQAAARQQLGLEPEATVVTLLPASRQQEVKYLLPVLLQAAQIIQAHCPGVTFLLPVSIPTLAASFERGLSEYGLHGRVVAEGSPAAIAAADVAITKSGTANLEIALMDVPQVVAYRINPVSARIGYYLLKFDAPFVSPVNLVVNQAVVPEFLQWQATPEAIAAAALNLLQNESARQTMRAGYAKMRAELGPAGVCQRTADLILDAMIAVR</sequence>
<protein>
    <recommendedName>
        <fullName evidence="3 10">Lipid-A-disaccharide synthase</fullName>
        <ecNumber evidence="2 10">2.4.1.182</ecNumber>
    </recommendedName>
</protein>
<dbReference type="EMBL" id="QBMN01000009">
    <property type="protein sequence ID" value="PZO45244.1"/>
    <property type="molecule type" value="Genomic_DNA"/>
</dbReference>
<evidence type="ECO:0000256" key="7">
    <source>
        <dbReference type="ARBA" id="ARBA00022679"/>
    </source>
</evidence>
<dbReference type="GO" id="GO:0016020">
    <property type="term" value="C:membrane"/>
    <property type="evidence" value="ECO:0007669"/>
    <property type="project" value="GOC"/>
</dbReference>
<keyword evidence="6" id="KW-0328">Glycosyltransferase</keyword>
<keyword evidence="4" id="KW-0444">Lipid biosynthesis</keyword>
<evidence type="ECO:0000256" key="4">
    <source>
        <dbReference type="ARBA" id="ARBA00022516"/>
    </source>
</evidence>
<evidence type="ECO:0000256" key="5">
    <source>
        <dbReference type="ARBA" id="ARBA00022556"/>
    </source>
</evidence>